<evidence type="ECO:0000256" key="11">
    <source>
        <dbReference type="ARBA" id="ARBA00041373"/>
    </source>
</evidence>
<evidence type="ECO:0000256" key="13">
    <source>
        <dbReference type="PIRSR" id="PIRSR000239-1"/>
    </source>
</evidence>
<dbReference type="InterPro" id="IPR000866">
    <property type="entry name" value="AhpC/TSA"/>
</dbReference>
<comment type="subunit">
    <text evidence="2">Monomer.</text>
</comment>
<feature type="domain" description="Thioredoxin" evidence="14">
    <location>
        <begin position="3"/>
        <end position="153"/>
    </location>
</feature>
<dbReference type="SUPFAM" id="SSF52833">
    <property type="entry name" value="Thioredoxin-like"/>
    <property type="match status" value="1"/>
</dbReference>
<dbReference type="AlphaFoldDB" id="A0A089L3N1"/>
<dbReference type="PROSITE" id="PS51352">
    <property type="entry name" value="THIOREDOXIN_2"/>
    <property type="match status" value="1"/>
</dbReference>
<evidence type="ECO:0000259" key="14">
    <source>
        <dbReference type="PROSITE" id="PS51352"/>
    </source>
</evidence>
<evidence type="ECO:0000256" key="12">
    <source>
        <dbReference type="ARBA" id="ARBA00049091"/>
    </source>
</evidence>
<sequence length="153" mass="17071">MNIELGQKVPDFTLPASTGQEISLSQYLGRKVLLYFYPKNMTPACTQEACDFRDAHDTIAAHGAVLLGISPDNLASHGKFIAKNALPFPLLSDEEHKVSELFGVWQLKKLYGKEFMGIVRSTFLIDEEGILRAEWRKVRVKGHVEAALGQIVK</sequence>
<evidence type="ECO:0000313" key="16">
    <source>
        <dbReference type="Proteomes" id="UP000029518"/>
    </source>
</evidence>
<dbReference type="PANTHER" id="PTHR42801:SF4">
    <property type="entry name" value="AHPC_TSA FAMILY PROTEIN"/>
    <property type="match status" value="1"/>
</dbReference>
<evidence type="ECO:0000256" key="1">
    <source>
        <dbReference type="ARBA" id="ARBA00003330"/>
    </source>
</evidence>
<keyword evidence="4" id="KW-0575">Peroxidase</keyword>
<evidence type="ECO:0000256" key="9">
    <source>
        <dbReference type="ARBA" id="ARBA00032824"/>
    </source>
</evidence>
<dbReference type="InterPro" id="IPR036249">
    <property type="entry name" value="Thioredoxin-like_sf"/>
</dbReference>
<comment type="catalytic activity">
    <reaction evidence="12">
        <text>a hydroperoxide + [thioredoxin]-dithiol = an alcohol + [thioredoxin]-disulfide + H2O</text>
        <dbReference type="Rhea" id="RHEA:62620"/>
        <dbReference type="Rhea" id="RHEA-COMP:10698"/>
        <dbReference type="Rhea" id="RHEA-COMP:10700"/>
        <dbReference type="ChEBI" id="CHEBI:15377"/>
        <dbReference type="ChEBI" id="CHEBI:29950"/>
        <dbReference type="ChEBI" id="CHEBI:30879"/>
        <dbReference type="ChEBI" id="CHEBI:35924"/>
        <dbReference type="ChEBI" id="CHEBI:50058"/>
        <dbReference type="EC" id="1.11.1.24"/>
    </reaction>
</comment>
<comment type="function">
    <text evidence="1">Thiol-specific peroxidase that catalyzes the reduction of hydrogen peroxide and organic hydroperoxides to water and alcohols, respectively. Plays a role in cell protection against oxidative stress by detoxifying peroxides and as sensor of hydrogen peroxide-mediated signaling events.</text>
</comment>
<evidence type="ECO:0000256" key="7">
    <source>
        <dbReference type="ARBA" id="ARBA00023157"/>
    </source>
</evidence>
<dbReference type="KEGG" id="pbd:PBOR_03270"/>
<keyword evidence="6" id="KW-0560">Oxidoreductase</keyword>
<evidence type="ECO:0000256" key="6">
    <source>
        <dbReference type="ARBA" id="ARBA00023002"/>
    </source>
</evidence>
<dbReference type="EMBL" id="CP009285">
    <property type="protein sequence ID" value="AIQ56091.1"/>
    <property type="molecule type" value="Genomic_DNA"/>
</dbReference>
<accession>A0A089L3N1</accession>
<dbReference type="Proteomes" id="UP000029518">
    <property type="component" value="Chromosome"/>
</dbReference>
<evidence type="ECO:0000256" key="5">
    <source>
        <dbReference type="ARBA" id="ARBA00022862"/>
    </source>
</evidence>
<dbReference type="InterPro" id="IPR024706">
    <property type="entry name" value="Peroxiredoxin_AhpC-typ"/>
</dbReference>
<keyword evidence="7" id="KW-1015">Disulfide bond</keyword>
<dbReference type="GO" id="GO:0008379">
    <property type="term" value="F:thioredoxin peroxidase activity"/>
    <property type="evidence" value="ECO:0007669"/>
    <property type="project" value="TreeGrafter"/>
</dbReference>
<dbReference type="GO" id="GO:0034599">
    <property type="term" value="P:cellular response to oxidative stress"/>
    <property type="evidence" value="ECO:0007669"/>
    <property type="project" value="TreeGrafter"/>
</dbReference>
<comment type="similarity">
    <text evidence="10">Belongs to the peroxiredoxin family. BCP/PrxQ subfamily.</text>
</comment>
<dbReference type="InterPro" id="IPR050924">
    <property type="entry name" value="Peroxiredoxin_BCP/PrxQ"/>
</dbReference>
<dbReference type="CDD" id="cd03017">
    <property type="entry name" value="PRX_BCP"/>
    <property type="match status" value="1"/>
</dbReference>
<name>A0A089L3N1_PAEBO</name>
<dbReference type="HOGENOM" id="CLU_042529_14_1_9"/>
<organism evidence="15 16">
    <name type="scientific">Paenibacillus borealis</name>
    <dbReference type="NCBI Taxonomy" id="160799"/>
    <lineage>
        <taxon>Bacteria</taxon>
        <taxon>Bacillati</taxon>
        <taxon>Bacillota</taxon>
        <taxon>Bacilli</taxon>
        <taxon>Bacillales</taxon>
        <taxon>Paenibacillaceae</taxon>
        <taxon>Paenibacillus</taxon>
    </lineage>
</organism>
<dbReference type="GO" id="GO:0045454">
    <property type="term" value="P:cell redox homeostasis"/>
    <property type="evidence" value="ECO:0007669"/>
    <property type="project" value="TreeGrafter"/>
</dbReference>
<evidence type="ECO:0000313" key="15">
    <source>
        <dbReference type="EMBL" id="AIQ56091.1"/>
    </source>
</evidence>
<dbReference type="InterPro" id="IPR013766">
    <property type="entry name" value="Thioredoxin_domain"/>
</dbReference>
<keyword evidence="8" id="KW-0676">Redox-active center</keyword>
<gene>
    <name evidence="15" type="ORF">PBOR_03270</name>
</gene>
<dbReference type="GO" id="GO:0005737">
    <property type="term" value="C:cytoplasm"/>
    <property type="evidence" value="ECO:0007669"/>
    <property type="project" value="TreeGrafter"/>
</dbReference>
<keyword evidence="16" id="KW-1185">Reference proteome</keyword>
<feature type="active site" description="Cysteine sulfenic acid (-SOH) intermediate; for peroxidase activity" evidence="13">
    <location>
        <position position="45"/>
    </location>
</feature>
<dbReference type="EC" id="1.11.1.24" evidence="3"/>
<evidence type="ECO:0000256" key="3">
    <source>
        <dbReference type="ARBA" id="ARBA00013017"/>
    </source>
</evidence>
<dbReference type="FunFam" id="3.40.30.10:FF:000007">
    <property type="entry name" value="Thioredoxin-dependent thiol peroxidase"/>
    <property type="match status" value="1"/>
</dbReference>
<evidence type="ECO:0000256" key="4">
    <source>
        <dbReference type="ARBA" id="ARBA00022559"/>
    </source>
</evidence>
<protein>
    <recommendedName>
        <fullName evidence="3">thioredoxin-dependent peroxiredoxin</fullName>
        <ecNumber evidence="3">1.11.1.24</ecNumber>
    </recommendedName>
    <alternativeName>
        <fullName evidence="11">Bacterioferritin comigratory protein</fullName>
    </alternativeName>
    <alternativeName>
        <fullName evidence="9">Thioredoxin peroxidase</fullName>
    </alternativeName>
</protein>
<proteinExistence type="inferred from homology"/>
<evidence type="ECO:0000256" key="8">
    <source>
        <dbReference type="ARBA" id="ARBA00023284"/>
    </source>
</evidence>
<keyword evidence="5" id="KW-0049">Antioxidant</keyword>
<dbReference type="Gene3D" id="3.40.30.10">
    <property type="entry name" value="Glutaredoxin"/>
    <property type="match status" value="1"/>
</dbReference>
<dbReference type="NCBIfam" id="NF006960">
    <property type="entry name" value="PRK09437.1"/>
    <property type="match status" value="1"/>
</dbReference>
<dbReference type="PANTHER" id="PTHR42801">
    <property type="entry name" value="THIOREDOXIN-DEPENDENT PEROXIDE REDUCTASE"/>
    <property type="match status" value="1"/>
</dbReference>
<dbReference type="Pfam" id="PF00578">
    <property type="entry name" value="AhpC-TSA"/>
    <property type="match status" value="1"/>
</dbReference>
<evidence type="ECO:0000256" key="10">
    <source>
        <dbReference type="ARBA" id="ARBA00038489"/>
    </source>
</evidence>
<dbReference type="PIRSF" id="PIRSF000239">
    <property type="entry name" value="AHPC"/>
    <property type="match status" value="1"/>
</dbReference>
<reference evidence="15" key="1">
    <citation type="submission" date="2014-08" db="EMBL/GenBank/DDBJ databases">
        <title>Comparative genomics of the Paenibacillus odorifer group.</title>
        <authorList>
            <person name="den Bakker H.C."/>
            <person name="Tsai Y.-C.Y.-C."/>
            <person name="Martin N."/>
            <person name="Korlach J."/>
            <person name="Wiedmann M."/>
        </authorList>
    </citation>
    <scope>NUCLEOTIDE SEQUENCE [LARGE SCALE GENOMIC DNA]</scope>
    <source>
        <strain evidence="15">DSM 13188</strain>
    </source>
</reference>
<evidence type="ECO:0000256" key="2">
    <source>
        <dbReference type="ARBA" id="ARBA00011245"/>
    </source>
</evidence>